<keyword evidence="2" id="KW-0449">Lipoprotein</keyword>
<organism evidence="3 4">
    <name type="scientific">Holothuria leucospilota</name>
    <name type="common">Black long sea cucumber</name>
    <name type="synonym">Mertensiothuria leucospilota</name>
    <dbReference type="NCBI Taxonomy" id="206669"/>
    <lineage>
        <taxon>Eukaryota</taxon>
        <taxon>Metazoa</taxon>
        <taxon>Echinodermata</taxon>
        <taxon>Eleutherozoa</taxon>
        <taxon>Echinozoa</taxon>
        <taxon>Holothuroidea</taxon>
        <taxon>Aspidochirotacea</taxon>
        <taxon>Aspidochirotida</taxon>
        <taxon>Holothuriidae</taxon>
        <taxon>Holothuria</taxon>
    </lineage>
</organism>
<gene>
    <name evidence="3" type="ORF">HOLleu_00873</name>
</gene>
<keyword evidence="2" id="KW-0106">Calcium</keyword>
<evidence type="ECO:0000313" key="3">
    <source>
        <dbReference type="EMBL" id="KAJ8048522.1"/>
    </source>
</evidence>
<dbReference type="PANTHER" id="PTHR23248:SF63">
    <property type="entry name" value="PHOSPHOLIPID SCRAMBLASE"/>
    <property type="match status" value="1"/>
</dbReference>
<proteinExistence type="inferred from homology"/>
<evidence type="ECO:0000313" key="4">
    <source>
        <dbReference type="Proteomes" id="UP001152320"/>
    </source>
</evidence>
<comment type="caution">
    <text evidence="3">The sequence shown here is derived from an EMBL/GenBank/DDBJ whole genome shotgun (WGS) entry which is preliminary data.</text>
</comment>
<dbReference type="PANTHER" id="PTHR23248">
    <property type="entry name" value="PHOSPHOLIPID SCRAMBLASE-RELATED"/>
    <property type="match status" value="1"/>
</dbReference>
<dbReference type="InterPro" id="IPR005552">
    <property type="entry name" value="Scramblase"/>
</dbReference>
<protein>
    <recommendedName>
        <fullName evidence="2">Phospholipid scramblase</fullName>
    </recommendedName>
</protein>
<comment type="similarity">
    <text evidence="1 2">Belongs to the phospholipid scramblase family.</text>
</comment>
<comment type="cofactor">
    <cofactor evidence="2">
        <name>Ca(2+)</name>
        <dbReference type="ChEBI" id="CHEBI:29108"/>
    </cofactor>
</comment>
<evidence type="ECO:0000256" key="2">
    <source>
        <dbReference type="RuleBase" id="RU363116"/>
    </source>
</evidence>
<dbReference type="GO" id="GO:0017128">
    <property type="term" value="F:phospholipid scramblase activity"/>
    <property type="evidence" value="ECO:0007669"/>
    <property type="project" value="InterPro"/>
</dbReference>
<keyword evidence="2" id="KW-0564">Palmitate</keyword>
<dbReference type="AlphaFoldDB" id="A0A9Q1HG34"/>
<comment type="function">
    <text evidence="2">May mediate accelerated ATP-independent bidirectional transbilayer migration of phospholipids upon binding calcium ions that results in a loss of phospholipid asymmetry in the plasma membrane.</text>
</comment>
<dbReference type="Proteomes" id="UP001152320">
    <property type="component" value="Chromosome 1"/>
</dbReference>
<dbReference type="Pfam" id="PF03803">
    <property type="entry name" value="Scramblase"/>
    <property type="match status" value="1"/>
</dbReference>
<name>A0A9Q1HG34_HOLLE</name>
<accession>A0A9Q1HG34</accession>
<reference evidence="3" key="1">
    <citation type="submission" date="2021-10" db="EMBL/GenBank/DDBJ databases">
        <title>Tropical sea cucumber genome reveals ecological adaptation and Cuvierian tubules defense mechanism.</title>
        <authorList>
            <person name="Chen T."/>
        </authorList>
    </citation>
    <scope>NUCLEOTIDE SEQUENCE</scope>
    <source>
        <strain evidence="3">Nanhai2018</strain>
        <tissue evidence="3">Muscle</tissue>
    </source>
</reference>
<dbReference type="GO" id="GO:0005886">
    <property type="term" value="C:plasma membrane"/>
    <property type="evidence" value="ECO:0007669"/>
    <property type="project" value="TreeGrafter"/>
</dbReference>
<dbReference type="OrthoDB" id="191150at2759"/>
<sequence length="176" mass="19769">MRQCCGPKRGFTMHVVDNMNQEVLSVVRPFKCCSGYYWFAGCCVHCAYTLDVEAPPGKPIGHVRQRGSKWKPHFDILDADFNPVLKIRGPCCFCQGVCCTGDIEFSLMTPDDSQEIGKISKQWSGLGKELYTKADNFGITFPVDLNVNVKGTLLGALFLIDFMFFEQPNNPQTARR</sequence>
<evidence type="ECO:0000256" key="1">
    <source>
        <dbReference type="ARBA" id="ARBA00005350"/>
    </source>
</evidence>
<keyword evidence="4" id="KW-1185">Reference proteome</keyword>
<dbReference type="EMBL" id="JAIZAY010000001">
    <property type="protein sequence ID" value="KAJ8048522.1"/>
    <property type="molecule type" value="Genomic_DNA"/>
</dbReference>